<organism evidence="1">
    <name type="scientific">Ackermannviridae sp. ctUml7</name>
    <dbReference type="NCBI Taxonomy" id="2825753"/>
    <lineage>
        <taxon>Viruses</taxon>
        <taxon>Duplodnaviria</taxon>
        <taxon>Heunggongvirae</taxon>
        <taxon>Uroviricota</taxon>
        <taxon>Caudoviricetes</taxon>
        <taxon>Pantevenvirales</taxon>
        <taxon>Ackermannviridae</taxon>
    </lineage>
</organism>
<evidence type="ECO:0000313" key="1">
    <source>
        <dbReference type="EMBL" id="DAG03429.1"/>
    </source>
</evidence>
<name>A0A8S5V9N7_9CAUD</name>
<protein>
    <submittedName>
        <fullName evidence="1">Uncharacterized protein</fullName>
    </submittedName>
</protein>
<sequence>MELRTQAFKYFDKEIREFPELYLSKTADVNITALSENFINEHEGELDEDDEDIVFDLASEWIDLQIEKGNIDSKTLKWVN</sequence>
<dbReference type="EMBL" id="BK016230">
    <property type="protein sequence ID" value="DAG03429.1"/>
    <property type="molecule type" value="Genomic_DNA"/>
</dbReference>
<proteinExistence type="predicted"/>
<accession>A0A8S5V9N7</accession>
<reference evidence="1" key="1">
    <citation type="journal article" date="2021" name="Proc. Natl. Acad. Sci. U.S.A.">
        <title>A Catalog of Tens of Thousands of Viruses from Human Metagenomes Reveals Hidden Associations with Chronic Diseases.</title>
        <authorList>
            <person name="Tisza M.J."/>
            <person name="Buck C.B."/>
        </authorList>
    </citation>
    <scope>NUCLEOTIDE SEQUENCE</scope>
    <source>
        <strain evidence="1">CtUml7</strain>
    </source>
</reference>